<keyword evidence="4 5" id="KW-0539">Nucleus</keyword>
<dbReference type="SUPFAM" id="SSF47781">
    <property type="entry name" value="RuvA domain 2-like"/>
    <property type="match status" value="2"/>
</dbReference>
<dbReference type="KEGG" id="nvi:100122614"/>
<dbReference type="Gene3D" id="1.10.3500.10">
    <property type="entry name" value="Tex N-terminal region-like"/>
    <property type="match status" value="1"/>
</dbReference>
<dbReference type="Gene3D" id="3.30.505.10">
    <property type="entry name" value="SH2 domain"/>
    <property type="match status" value="2"/>
</dbReference>
<dbReference type="Gene3D" id="3.30.420.140">
    <property type="entry name" value="YqgF/RNase H-like domain"/>
    <property type="match status" value="1"/>
</dbReference>
<dbReference type="InterPro" id="IPR023323">
    <property type="entry name" value="Tex-like_dom_sf"/>
</dbReference>
<dbReference type="Pfam" id="PF14632">
    <property type="entry name" value="SPT6_acidic"/>
    <property type="match status" value="1"/>
</dbReference>
<dbReference type="GO" id="GO:0042393">
    <property type="term" value="F:histone binding"/>
    <property type="evidence" value="ECO:0007669"/>
    <property type="project" value="TreeGrafter"/>
</dbReference>
<dbReference type="OrthoDB" id="343921at2759"/>
<dbReference type="InterPro" id="IPR055179">
    <property type="entry name" value="Tex-like_central_region"/>
</dbReference>
<keyword evidence="11" id="KW-1185">Reference proteome</keyword>
<dbReference type="InterPro" id="IPR003029">
    <property type="entry name" value="S1_domain"/>
</dbReference>
<protein>
    <recommendedName>
        <fullName evidence="12">Transcription elongation factor spt6</fullName>
    </recommendedName>
</protein>
<evidence type="ECO:0000256" key="5">
    <source>
        <dbReference type="PIRNR" id="PIRNR036947"/>
    </source>
</evidence>
<dbReference type="SUPFAM" id="SSF53098">
    <property type="entry name" value="Ribonuclease H-like"/>
    <property type="match status" value="1"/>
</dbReference>
<dbReference type="InterPro" id="IPR017072">
    <property type="entry name" value="TF_Spt6"/>
</dbReference>
<comment type="subcellular location">
    <subcellularLocation>
        <location evidence="1 5">Nucleus</location>
    </subcellularLocation>
</comment>
<organism evidence="10 11">
    <name type="scientific">Nasonia vitripennis</name>
    <name type="common">Parasitic wasp</name>
    <dbReference type="NCBI Taxonomy" id="7425"/>
    <lineage>
        <taxon>Eukaryota</taxon>
        <taxon>Metazoa</taxon>
        <taxon>Ecdysozoa</taxon>
        <taxon>Arthropoda</taxon>
        <taxon>Hexapoda</taxon>
        <taxon>Insecta</taxon>
        <taxon>Pterygota</taxon>
        <taxon>Neoptera</taxon>
        <taxon>Endopterygota</taxon>
        <taxon>Hymenoptera</taxon>
        <taxon>Apocrita</taxon>
        <taxon>Proctotrupomorpha</taxon>
        <taxon>Chalcidoidea</taxon>
        <taxon>Pteromalidae</taxon>
        <taxon>Pteromalinae</taxon>
        <taxon>Nasonia</taxon>
    </lineage>
</organism>
<evidence type="ECO:0000313" key="10">
    <source>
        <dbReference type="EnsemblMetazoa" id="XP_001606226"/>
    </source>
</evidence>
<dbReference type="Gene3D" id="1.10.150.850">
    <property type="entry name" value="Spt6, helix-hairpin-helix domain"/>
    <property type="match status" value="1"/>
</dbReference>
<dbReference type="SMART" id="SM00316">
    <property type="entry name" value="S1"/>
    <property type="match status" value="1"/>
</dbReference>
<feature type="region of interest" description="Disordered" evidence="7">
    <location>
        <begin position="1314"/>
        <end position="1341"/>
    </location>
</feature>
<proteinExistence type="inferred from homology"/>
<feature type="domain" description="SH2" evidence="8">
    <location>
        <begin position="1098"/>
        <end position="1211"/>
    </location>
</feature>
<dbReference type="InParanoid" id="A0A7M7LMH1"/>
<keyword evidence="3 5" id="KW-0804">Transcription</keyword>
<comment type="similarity">
    <text evidence="2 5">Belongs to the SPT6 family.</text>
</comment>
<dbReference type="Gene3D" id="2.40.50.140">
    <property type="entry name" value="Nucleic acid-binding proteins"/>
    <property type="match status" value="1"/>
</dbReference>
<comment type="function">
    <text evidence="5">Histone H3-H4 chaperone that plays a role in maintenance of chromatin structure during RNA polymerase II transcription elongation.</text>
</comment>
<dbReference type="InterPro" id="IPR010994">
    <property type="entry name" value="RuvA_2-like"/>
</dbReference>
<dbReference type="InterPro" id="IPR032706">
    <property type="entry name" value="Spt6_HHH"/>
</dbReference>
<dbReference type="Gene3D" id="1.10.10.650">
    <property type="entry name" value="RuvA domain 2-like"/>
    <property type="match status" value="1"/>
</dbReference>
<dbReference type="Pfam" id="PF14633">
    <property type="entry name" value="SH2_2"/>
    <property type="match status" value="1"/>
</dbReference>
<dbReference type="Pfam" id="PF14641">
    <property type="entry name" value="HTH_44"/>
    <property type="match status" value="1"/>
</dbReference>
<dbReference type="CDD" id="cd00164">
    <property type="entry name" value="S1_like"/>
    <property type="match status" value="1"/>
</dbReference>
<dbReference type="PIRSF" id="PIRSF036947">
    <property type="entry name" value="Spt6"/>
    <property type="match status" value="1"/>
</dbReference>
<dbReference type="InterPro" id="IPR028083">
    <property type="entry name" value="Spt6_acidic_N_dom"/>
</dbReference>
<dbReference type="GO" id="GO:0008023">
    <property type="term" value="C:transcription elongation factor complex"/>
    <property type="evidence" value="ECO:0007669"/>
    <property type="project" value="TreeGrafter"/>
</dbReference>
<sequence>MKPTRVNFLDSMAEVSEDELDAKNNTTWESEKEDDGHANSTKRKISDSDDQLDEEDYELIEENWGTKIERKRFKRVKRFEESEEEDEKEAIEVEIFNNGECSYEDFASSELREAYEIFGDDFDYDETEKDRDLGKIKSTKKSIFEIYEPIELKRGHFTDLDNEIRRTDVPERIQLRSVPVTAASEEELAAEAQWIYTEAFKKRSLSSQQDRTNPDKGPHTASKIYNSLFFIRNEYLEVPFISHYRKEYVLPELDIEDLWKVYKFDAKWCQMVQRKQALLALFRKLKRYQKDSPSSEKVILDKEEHEKQLEIAQTAEELNDCYEHFMLYHADEILEMQEIELKQEKGKPEEKLKRAVRRSGQYSIYKRAGLENLAKRFGLRPEQFSKNVSEEYQIFEVEQDPNEPGTIAAEYVGKNFKSADEVLKAVQHMVAIQLAREPLLRKSVRATFKRKAKISVRPTKQGIKSIDGNHPIYSMKYLKDKPVADLVGDQFLKLAMAEADKLIVISFSDTIEGDTSKNYVEQMKQLYVKDEFSKSVREWNALRVGSVEIALEKIVLPDLKKELHSTLLSEAKECVMRSCVRKAHNWIKVAPYACDLFSQKTDDDKRDASEGLRVMGVAYVPDFSIAAYACLVEPKGECTDYVKLPHLLKRKNIYRNLERSAKEADLAAIKNFIAGRRPHVVVIGGESKDALLIADEIRECIAALVAEKRCPAIKVEIMDNHLAVIFANSLQARSEFRDYPLELRQAISLARRLQDPLVEFSQLCNSENEILCLKYHDLQDQLAKEELLQSIQLEFVNRVNEVGVDINKIIQQHHGENLLQYVCGLGERKAQTLIRIVKHKENKCLENRSQLVTACHMGPKVFTNCVGFIKIDTDSLADSTEDYVEELDGSRVHPEAYEFARKMAADARRSSRRIEDLDLGAYSKELEKQGFGSKHITLRDIGRELDAGYKDARSPYRSPDPDKLFNMLTKETPESFHIGKLVEATVTGISYNKARGTAAGVQLRLDNGIRGFIHKRNLSDEYATNPEEGVRVGGRIRCRITKIEAHRFSVEATSKSNDLADEGHRWRPRKDRYYDTAAENVYRLSEAAAAKKTAQRPAYARRLIVHPAFRNATYAEAEELLKTMSQGEAIIRPSSKGDNHLTVTWKVTDDVHQHIDVLEERKEQPYALGRTLRIGHEEFDDLDEILARHVDSMAASVRELISFRREYYVPRVMGLKEKAEEILRDRQSRDASKTHYILSPSKSHPGKFLLSYLPRTRCAHEYIAVVSKGFQFRGYTFTRFSELMGWFKKHFNDRHYSAAASSSIAISQELVSRAADHRPHHPHVPGAASAGTRYQSTQRNM</sequence>
<reference evidence="10" key="1">
    <citation type="submission" date="2021-01" db="UniProtKB">
        <authorList>
            <consortium name="EnsemblMetazoa"/>
        </authorList>
    </citation>
    <scope>IDENTIFICATION</scope>
</reference>
<dbReference type="InterPro" id="IPR035019">
    <property type="entry name" value="Spt6_SH2_N"/>
</dbReference>
<dbReference type="FunFam" id="1.10.3500.10:FF:000006">
    <property type="entry name" value="Transcription elongation factor spt6"/>
    <property type="match status" value="1"/>
</dbReference>
<dbReference type="InterPro" id="IPR035018">
    <property type="entry name" value="Spt6_SH2_C"/>
</dbReference>
<dbReference type="OMA" id="FGMSHEH"/>
<feature type="domain" description="S1 motif" evidence="9">
    <location>
        <begin position="979"/>
        <end position="1055"/>
    </location>
</feature>
<dbReference type="PANTHER" id="PTHR10145">
    <property type="entry name" value="TRANSCRIPTION ELONGATION FACTOR SPT6"/>
    <property type="match status" value="1"/>
</dbReference>
<dbReference type="Pfam" id="PF14639">
    <property type="entry name" value="YqgF"/>
    <property type="match status" value="1"/>
</dbReference>
<dbReference type="InterPro" id="IPR042066">
    <property type="entry name" value="Spt6_death-like"/>
</dbReference>
<dbReference type="PROSITE" id="PS50001">
    <property type="entry name" value="SH2"/>
    <property type="match status" value="1"/>
</dbReference>
<evidence type="ECO:0000259" key="8">
    <source>
        <dbReference type="PROSITE" id="PS50001"/>
    </source>
</evidence>
<dbReference type="Pfam" id="PF14635">
    <property type="entry name" value="HHH_7"/>
    <property type="match status" value="1"/>
</dbReference>
<evidence type="ECO:0000256" key="1">
    <source>
        <dbReference type="ARBA" id="ARBA00004123"/>
    </source>
</evidence>
<dbReference type="Pfam" id="PF17674">
    <property type="entry name" value="HHH_9"/>
    <property type="match status" value="1"/>
</dbReference>
<dbReference type="InterPro" id="IPR023319">
    <property type="entry name" value="Tex-like_HTH_dom_sf"/>
</dbReference>
<dbReference type="InterPro" id="IPR036860">
    <property type="entry name" value="SH2_dom_sf"/>
</dbReference>
<evidence type="ECO:0000313" key="11">
    <source>
        <dbReference type="Proteomes" id="UP000002358"/>
    </source>
</evidence>
<dbReference type="SUPFAM" id="SSF55550">
    <property type="entry name" value="SH2 domain"/>
    <property type="match status" value="2"/>
</dbReference>
<evidence type="ECO:0000256" key="4">
    <source>
        <dbReference type="ARBA" id="ARBA00023242"/>
    </source>
</evidence>
<dbReference type="SUPFAM" id="SSF158832">
    <property type="entry name" value="Tex N-terminal region-like"/>
    <property type="match status" value="1"/>
</dbReference>
<keyword evidence="6" id="KW-0727">SH2 domain</keyword>
<evidence type="ECO:0008006" key="12">
    <source>
        <dbReference type="Google" id="ProtNLM"/>
    </source>
</evidence>
<dbReference type="InterPro" id="IPR041692">
    <property type="entry name" value="HHH_9"/>
</dbReference>
<name>A0A7M7LMH1_NASVI</name>
<dbReference type="PROSITE" id="PS50126">
    <property type="entry name" value="S1"/>
    <property type="match status" value="1"/>
</dbReference>
<dbReference type="Proteomes" id="UP000002358">
    <property type="component" value="Chromosome 2"/>
</dbReference>
<evidence type="ECO:0000256" key="2">
    <source>
        <dbReference type="ARBA" id="ARBA00009253"/>
    </source>
</evidence>
<evidence type="ECO:0000259" key="9">
    <source>
        <dbReference type="PROSITE" id="PS50126"/>
    </source>
</evidence>
<dbReference type="GO" id="GO:0003677">
    <property type="term" value="F:DNA binding"/>
    <property type="evidence" value="ECO:0007669"/>
    <property type="project" value="InterPro"/>
</dbReference>
<evidence type="ECO:0000256" key="6">
    <source>
        <dbReference type="PROSITE-ProRule" id="PRU00191"/>
    </source>
</evidence>
<dbReference type="InterPro" id="IPR012337">
    <property type="entry name" value="RNaseH-like_sf"/>
</dbReference>
<accession>A0A7M7LMH1</accession>
<dbReference type="InterPro" id="IPR000980">
    <property type="entry name" value="SH2"/>
</dbReference>
<feature type="compositionally biased region" description="Polar residues" evidence="7">
    <location>
        <begin position="1332"/>
        <end position="1341"/>
    </location>
</feature>
<dbReference type="Pfam" id="PF00575">
    <property type="entry name" value="S1"/>
    <property type="match status" value="1"/>
</dbReference>
<dbReference type="Pfam" id="PF22706">
    <property type="entry name" value="Tex_central_region"/>
    <property type="match status" value="1"/>
</dbReference>
<dbReference type="GO" id="GO:0031491">
    <property type="term" value="F:nucleosome binding"/>
    <property type="evidence" value="ECO:0007669"/>
    <property type="project" value="TreeGrafter"/>
</dbReference>
<dbReference type="SMR" id="A0A7M7LMH1"/>
<dbReference type="InterPro" id="IPR035420">
    <property type="entry name" value="Spt6_SH2"/>
</dbReference>
<dbReference type="FunFam" id="1.10.150.850:FF:000001">
    <property type="entry name" value="Transcription elongation factor spt6"/>
    <property type="match status" value="1"/>
</dbReference>
<gene>
    <name evidence="10" type="primary">100122614</name>
</gene>
<dbReference type="CDD" id="cd09918">
    <property type="entry name" value="SH2_Nterm_SPT6_like"/>
    <property type="match status" value="1"/>
</dbReference>
<dbReference type="EnsemblMetazoa" id="XM_001606176">
    <property type="protein sequence ID" value="XP_001606226"/>
    <property type="gene ID" value="LOC100122614"/>
</dbReference>
<dbReference type="InterPro" id="IPR028088">
    <property type="entry name" value="Spt6_HTH_DNA-bd_dom"/>
</dbReference>
<dbReference type="InterPro" id="IPR037027">
    <property type="entry name" value="YqgF/RNaseH-like_dom_sf"/>
</dbReference>
<feature type="region of interest" description="Disordered" evidence="7">
    <location>
        <begin position="1"/>
        <end position="53"/>
    </location>
</feature>
<dbReference type="InterPro" id="IPR028231">
    <property type="entry name" value="Spt6_YqgF"/>
</dbReference>
<dbReference type="GO" id="GO:0034728">
    <property type="term" value="P:nucleosome organization"/>
    <property type="evidence" value="ECO:0007669"/>
    <property type="project" value="TreeGrafter"/>
</dbReference>
<evidence type="ECO:0000256" key="7">
    <source>
        <dbReference type="SAM" id="MobiDB-lite"/>
    </source>
</evidence>
<dbReference type="SUPFAM" id="SSF50249">
    <property type="entry name" value="Nucleic acid-binding proteins"/>
    <property type="match status" value="1"/>
</dbReference>
<dbReference type="GO" id="GO:0140673">
    <property type="term" value="P:transcription elongation-coupled chromatin remodeling"/>
    <property type="evidence" value="ECO:0007669"/>
    <property type="project" value="InterPro"/>
</dbReference>
<evidence type="ECO:0000256" key="3">
    <source>
        <dbReference type="ARBA" id="ARBA00023163"/>
    </source>
</evidence>
<dbReference type="FunFam" id="3.30.505.10:FF:000030">
    <property type="entry name" value="Transcription elongation factor spt6"/>
    <property type="match status" value="1"/>
</dbReference>
<dbReference type="CDD" id="cd09928">
    <property type="entry name" value="SH2_Cterm_SPT6_like"/>
    <property type="match status" value="1"/>
</dbReference>
<dbReference type="Gene3D" id="1.10.10.2740">
    <property type="entry name" value="Spt6, Death-like domain"/>
    <property type="match status" value="2"/>
</dbReference>
<dbReference type="InterPro" id="IPR012340">
    <property type="entry name" value="NA-bd_OB-fold"/>
</dbReference>
<dbReference type="PANTHER" id="PTHR10145:SF6">
    <property type="entry name" value="TRANSCRIPTION ELONGATION FACTOR SPT6"/>
    <property type="match status" value="1"/>
</dbReference>